<name>A0A978UWP6_ZIZJJ</name>
<dbReference type="SMART" id="SM00151">
    <property type="entry name" value="SWIB"/>
    <property type="match status" value="1"/>
</dbReference>
<dbReference type="GO" id="GO:0008270">
    <property type="term" value="F:zinc ion binding"/>
    <property type="evidence" value="ECO:0007669"/>
    <property type="project" value="UniProtKB-KW"/>
</dbReference>
<comment type="caution">
    <text evidence="7">The sequence shown here is derived from an EMBL/GenBank/DDBJ whole genome shotgun (WGS) entry which is preliminary data.</text>
</comment>
<evidence type="ECO:0000313" key="8">
    <source>
        <dbReference type="Proteomes" id="UP000813462"/>
    </source>
</evidence>
<feature type="domain" description="DM2" evidence="6">
    <location>
        <begin position="324"/>
        <end position="409"/>
    </location>
</feature>
<dbReference type="SUPFAM" id="SSF57903">
    <property type="entry name" value="FYVE/PHD zinc finger"/>
    <property type="match status" value="1"/>
</dbReference>
<sequence length="641" mass="75207">MSDGAVLYWYLILGSTVERNSVCRKMKKNEKKRKINKAKEAEDWCFVCKDGGQLIICDHGYFPPFTIQDCVKVYHPDCVGKDESFEKAGGSWKCGKWHKLAIDVSLAYDFDTELPSIGFLWSGHSIELTAYVYLLAWKNDKNFFYFGRIQIGILAHYAIKPLSTIAFAVQMLCVKRASRLLSLLVLEGRMDSVMNVWSLFYLDKKMWFMTLMGYVYSCNDYVLWGFRYHTHYHIGKIDFKDRETYEGLFKEYWEIIKEKEGLTLDDIHAANTRLKKKKKKNHHRGSVSVKFGKIEEEDVMILSESDKEDIREYKVLHKRKRSKKQEFMGWASKPLIEFLKSINKIKDTAEQLSHNEVYSTINAYIREKNLIHPEKKRRILCDEKLYSVFRKKSLSQTKVYKLLDSHFIENLEQSEEDEDEDRRSLQHKDKDNVESYKNMIQRKDEDVDKDKDIVEAYKNKIQRALSLDRIPQEKQVDDNIAQQSCFASIVAHNIKLIYLRKSLVEELLKQIEIFQGKVVGSFVRVKNDTKDHLQRGSHQLLPVTAIQKTSTGEVLVQVSLVTGDLHLCMLSDDDFTEEECMDLQEKIKSGILKKPTVVELEKKATSLYKHIVKHWIQRELVVLQSRIDYANEKGRRREYPF</sequence>
<dbReference type="PROSITE" id="PS51925">
    <property type="entry name" value="SWIB_MDM2"/>
    <property type="match status" value="1"/>
</dbReference>
<evidence type="ECO:0000256" key="1">
    <source>
        <dbReference type="ARBA" id="ARBA00022723"/>
    </source>
</evidence>
<evidence type="ECO:0000313" key="7">
    <source>
        <dbReference type="EMBL" id="KAH7519412.1"/>
    </source>
</evidence>
<dbReference type="InterPro" id="IPR011011">
    <property type="entry name" value="Znf_FYVE_PHD"/>
</dbReference>
<accession>A0A978UWP6</accession>
<proteinExistence type="predicted"/>
<keyword evidence="1" id="KW-0479">Metal-binding</keyword>
<feature type="compositionally biased region" description="Basic and acidic residues" evidence="4">
    <location>
        <begin position="421"/>
        <end position="432"/>
    </location>
</feature>
<reference evidence="7" key="1">
    <citation type="journal article" date="2021" name="Front. Plant Sci.">
        <title>Chromosome-Scale Genome Assembly for Chinese Sour Jujube and Insights Into Its Genome Evolution and Domestication Signature.</title>
        <authorList>
            <person name="Shen L.-Y."/>
            <person name="Luo H."/>
            <person name="Wang X.-L."/>
            <person name="Wang X.-M."/>
            <person name="Qiu X.-J."/>
            <person name="Liu H."/>
            <person name="Zhou S.-S."/>
            <person name="Jia K.-H."/>
            <person name="Nie S."/>
            <person name="Bao Y.-T."/>
            <person name="Zhang R.-G."/>
            <person name="Yun Q.-Z."/>
            <person name="Chai Y.-H."/>
            <person name="Lu J.-Y."/>
            <person name="Li Y."/>
            <person name="Zhao S.-W."/>
            <person name="Mao J.-F."/>
            <person name="Jia S.-G."/>
            <person name="Mao Y.-M."/>
        </authorList>
    </citation>
    <scope>NUCLEOTIDE SEQUENCE</scope>
    <source>
        <strain evidence="7">AT0</strain>
        <tissue evidence="7">Leaf</tissue>
    </source>
</reference>
<dbReference type="InterPro" id="IPR058668">
    <property type="entry name" value="NERD_dom"/>
</dbReference>
<evidence type="ECO:0000259" key="5">
    <source>
        <dbReference type="PROSITE" id="PS51360"/>
    </source>
</evidence>
<dbReference type="InterPro" id="IPR013083">
    <property type="entry name" value="Znf_RING/FYVE/PHD"/>
</dbReference>
<feature type="domain" description="Plus3" evidence="5">
    <location>
        <begin position="488"/>
        <end position="612"/>
    </location>
</feature>
<dbReference type="EMBL" id="JAEACU010000008">
    <property type="protein sequence ID" value="KAH7519412.1"/>
    <property type="molecule type" value="Genomic_DNA"/>
</dbReference>
<organism evidence="7 8">
    <name type="scientific">Ziziphus jujuba var. spinosa</name>
    <dbReference type="NCBI Taxonomy" id="714518"/>
    <lineage>
        <taxon>Eukaryota</taxon>
        <taxon>Viridiplantae</taxon>
        <taxon>Streptophyta</taxon>
        <taxon>Embryophyta</taxon>
        <taxon>Tracheophyta</taxon>
        <taxon>Spermatophyta</taxon>
        <taxon>Magnoliopsida</taxon>
        <taxon>eudicotyledons</taxon>
        <taxon>Gunneridae</taxon>
        <taxon>Pentapetalae</taxon>
        <taxon>rosids</taxon>
        <taxon>fabids</taxon>
        <taxon>Rosales</taxon>
        <taxon>Rhamnaceae</taxon>
        <taxon>Paliureae</taxon>
        <taxon>Ziziphus</taxon>
    </lineage>
</organism>
<gene>
    <name evidence="7" type="ORF">FEM48_Zijuj08G0033400</name>
</gene>
<dbReference type="Pfam" id="PF03126">
    <property type="entry name" value="Plus-3"/>
    <property type="match status" value="1"/>
</dbReference>
<evidence type="ECO:0000256" key="4">
    <source>
        <dbReference type="SAM" id="MobiDB-lite"/>
    </source>
</evidence>
<dbReference type="SUPFAM" id="SSF159042">
    <property type="entry name" value="Plus3-like"/>
    <property type="match status" value="1"/>
</dbReference>
<dbReference type="Pfam" id="PF02201">
    <property type="entry name" value="SWIB"/>
    <property type="match status" value="1"/>
</dbReference>
<evidence type="ECO:0000256" key="3">
    <source>
        <dbReference type="ARBA" id="ARBA00022833"/>
    </source>
</evidence>
<dbReference type="Proteomes" id="UP000813462">
    <property type="component" value="Unassembled WGS sequence"/>
</dbReference>
<evidence type="ECO:0000256" key="2">
    <source>
        <dbReference type="ARBA" id="ARBA00022771"/>
    </source>
</evidence>
<protein>
    <submittedName>
        <fullName evidence="7">Uncharacterized protein</fullName>
    </submittedName>
</protein>
<dbReference type="AlphaFoldDB" id="A0A978UWP6"/>
<dbReference type="InterPro" id="IPR036885">
    <property type="entry name" value="SWIB_MDM2_dom_sf"/>
</dbReference>
<dbReference type="InterPro" id="IPR004343">
    <property type="entry name" value="Plus-3_dom"/>
</dbReference>
<dbReference type="InterPro" id="IPR003121">
    <property type="entry name" value="SWIB_MDM2_domain"/>
</dbReference>
<dbReference type="Gene3D" id="1.10.245.10">
    <property type="entry name" value="SWIB/MDM2 domain"/>
    <property type="match status" value="1"/>
</dbReference>
<dbReference type="PANTHER" id="PTHR46851:SF22">
    <property type="entry name" value="ZINC ION BINDING _ DNA BINDING PROTEIN"/>
    <property type="match status" value="1"/>
</dbReference>
<evidence type="ECO:0000259" key="6">
    <source>
        <dbReference type="PROSITE" id="PS51925"/>
    </source>
</evidence>
<dbReference type="Gene3D" id="3.90.70.200">
    <property type="entry name" value="Plus-3 domain"/>
    <property type="match status" value="1"/>
</dbReference>
<dbReference type="PROSITE" id="PS51360">
    <property type="entry name" value="PLUS3"/>
    <property type="match status" value="1"/>
</dbReference>
<dbReference type="SMART" id="SM00719">
    <property type="entry name" value="Plus3"/>
    <property type="match status" value="1"/>
</dbReference>
<feature type="region of interest" description="Disordered" evidence="4">
    <location>
        <begin position="413"/>
        <end position="432"/>
    </location>
</feature>
<keyword evidence="2" id="KW-0863">Zinc-finger</keyword>
<dbReference type="InterPro" id="IPR045894">
    <property type="entry name" value="At5g08430-like"/>
</dbReference>
<dbReference type="PANTHER" id="PTHR46851">
    <property type="entry name" value="OS01G0884500 PROTEIN"/>
    <property type="match status" value="1"/>
</dbReference>
<dbReference type="Gene3D" id="3.30.40.10">
    <property type="entry name" value="Zinc/RING finger domain, C3HC4 (zinc finger)"/>
    <property type="match status" value="1"/>
</dbReference>
<dbReference type="CDD" id="cd15568">
    <property type="entry name" value="PHD5_NSD"/>
    <property type="match status" value="1"/>
</dbReference>
<keyword evidence="3" id="KW-0862">Zinc</keyword>
<dbReference type="Pfam" id="PF25980">
    <property type="entry name" value="NERD_plant"/>
    <property type="match status" value="1"/>
</dbReference>
<dbReference type="GO" id="GO:0003677">
    <property type="term" value="F:DNA binding"/>
    <property type="evidence" value="ECO:0007669"/>
    <property type="project" value="InterPro"/>
</dbReference>
<dbReference type="InterPro" id="IPR036128">
    <property type="entry name" value="Plus3-like_sf"/>
</dbReference>
<dbReference type="SUPFAM" id="SSF47592">
    <property type="entry name" value="SWIB/MDM2 domain"/>
    <property type="match status" value="1"/>
</dbReference>
<dbReference type="InterPro" id="IPR019835">
    <property type="entry name" value="SWIB_domain"/>
</dbReference>
<dbReference type="CDD" id="cd10567">
    <property type="entry name" value="SWIB-MDM2_like"/>
    <property type="match status" value="1"/>
</dbReference>